<dbReference type="PANTHER" id="PTHR34875:SF6">
    <property type="entry name" value="UPF0237 PROTEIN MJ1558"/>
    <property type="match status" value="1"/>
</dbReference>
<dbReference type="AlphaFoldDB" id="I1YLF9"/>
<accession>I1YLF9</accession>
<dbReference type="HOGENOM" id="CLU_095322_1_0_6"/>
<dbReference type="Gene3D" id="3.30.70.260">
    <property type="match status" value="2"/>
</dbReference>
<keyword evidence="3" id="KW-1185">Reference proteome</keyword>
<dbReference type="Pfam" id="PF13740">
    <property type="entry name" value="ACT_6"/>
    <property type="match status" value="1"/>
</dbReference>
<proteinExistence type="predicted"/>
<dbReference type="RefSeq" id="WP_014705170.1">
    <property type="nucleotide sequence ID" value="NC_017856.1"/>
</dbReference>
<dbReference type="SUPFAM" id="SSF55021">
    <property type="entry name" value="ACT-like"/>
    <property type="match status" value="2"/>
</dbReference>
<dbReference type="InterPro" id="IPR002912">
    <property type="entry name" value="ACT_dom"/>
</dbReference>
<dbReference type="eggNOG" id="COG2716">
    <property type="taxonomic scope" value="Bacteria"/>
</dbReference>
<dbReference type="PATRIC" id="fig|754477.3.peg.2587"/>
<evidence type="ECO:0000313" key="3">
    <source>
        <dbReference type="Proteomes" id="UP000009145"/>
    </source>
</evidence>
<dbReference type="PANTHER" id="PTHR34875">
    <property type="entry name" value="UPF0237 PROTEIN MJ1558"/>
    <property type="match status" value="1"/>
</dbReference>
<dbReference type="OrthoDB" id="12860at2"/>
<dbReference type="InterPro" id="IPR050990">
    <property type="entry name" value="UPF0237/GcvR_regulator"/>
</dbReference>
<dbReference type="STRING" id="754477.Q7C_2631"/>
<dbReference type="EMBL" id="CP003380">
    <property type="protein sequence ID" value="AFJ03752.1"/>
    <property type="molecule type" value="Genomic_DNA"/>
</dbReference>
<protein>
    <submittedName>
        <fullName evidence="2">Amino acid-binding ACT domain protein</fullName>
    </submittedName>
</protein>
<evidence type="ECO:0000313" key="2">
    <source>
        <dbReference type="EMBL" id="AFJ03752.1"/>
    </source>
</evidence>
<feature type="domain" description="ACT" evidence="1">
    <location>
        <begin position="98"/>
        <end position="175"/>
    </location>
</feature>
<reference evidence="2 3" key="1">
    <citation type="journal article" date="2012" name="J. Bacteriol.">
        <title>Complete genome sequences of Methylophaga sp. strain JAM1 and Methylophaga sp. strain JAM7.</title>
        <authorList>
            <person name="Villeneuve C."/>
            <person name="Martineau C."/>
            <person name="Mauffrey F."/>
            <person name="Villemur R."/>
        </authorList>
    </citation>
    <scope>NUCLEOTIDE SEQUENCE [LARGE SCALE GENOMIC DNA]</scope>
    <source>
        <strain evidence="2 3">JAM7</strain>
    </source>
</reference>
<organism evidence="2 3">
    <name type="scientific">Methylophaga frappieri (strain ATCC BAA-2434 / DSM 25690 / JAM7)</name>
    <dbReference type="NCBI Taxonomy" id="754477"/>
    <lineage>
        <taxon>Bacteria</taxon>
        <taxon>Pseudomonadati</taxon>
        <taxon>Pseudomonadota</taxon>
        <taxon>Gammaproteobacteria</taxon>
        <taxon>Thiotrichales</taxon>
        <taxon>Piscirickettsiaceae</taxon>
        <taxon>Methylophaga</taxon>
    </lineage>
</organism>
<dbReference type="PROSITE" id="PS51671">
    <property type="entry name" value="ACT"/>
    <property type="match status" value="1"/>
</dbReference>
<dbReference type="Proteomes" id="UP000009145">
    <property type="component" value="Chromosome"/>
</dbReference>
<evidence type="ECO:0000259" key="1">
    <source>
        <dbReference type="PROSITE" id="PS51671"/>
    </source>
</evidence>
<dbReference type="KEGG" id="mec:Q7C_2631"/>
<gene>
    <name evidence="2" type="ordered locus">Q7C_2631</name>
</gene>
<sequence length="188" mass="20901">MNKMLISVLGSDEPGIMAVVADSLRQENGNIENLSQTLLKDVFGALLMVSFPDDKSAQTVKTTLDHACINMNLFISVNPWNQQASEWQQNKPVTQPYIVTCIGPDRQGLVADVAKQLFIHGVNITDMQAIFRGGEDPMDNLMIFEVDVPKATVMDDLRLALADIANRLALEIHVQHRRIFESVSNILL</sequence>
<dbReference type="InterPro" id="IPR045865">
    <property type="entry name" value="ACT-like_dom_sf"/>
</dbReference>
<name>I1YLF9_METFJ</name>